<accession>A0A4Z2IQQ5</accession>
<organism evidence="2 3">
    <name type="scientific">Liparis tanakae</name>
    <name type="common">Tanaka's snailfish</name>
    <dbReference type="NCBI Taxonomy" id="230148"/>
    <lineage>
        <taxon>Eukaryota</taxon>
        <taxon>Metazoa</taxon>
        <taxon>Chordata</taxon>
        <taxon>Craniata</taxon>
        <taxon>Vertebrata</taxon>
        <taxon>Euteleostomi</taxon>
        <taxon>Actinopterygii</taxon>
        <taxon>Neopterygii</taxon>
        <taxon>Teleostei</taxon>
        <taxon>Neoteleostei</taxon>
        <taxon>Acanthomorphata</taxon>
        <taxon>Eupercaria</taxon>
        <taxon>Perciformes</taxon>
        <taxon>Cottioidei</taxon>
        <taxon>Cottales</taxon>
        <taxon>Liparidae</taxon>
        <taxon>Liparis</taxon>
    </lineage>
</organism>
<proteinExistence type="predicted"/>
<gene>
    <name evidence="2" type="ORF">EYF80_009891</name>
</gene>
<name>A0A4Z2IQQ5_9TELE</name>
<evidence type="ECO:0000313" key="2">
    <source>
        <dbReference type="EMBL" id="TNN79854.1"/>
    </source>
</evidence>
<keyword evidence="3" id="KW-1185">Reference proteome</keyword>
<sequence length="193" mass="21636">MRFIVLERRLRVLPALPRLHPVVEGALRSHDTPASRKKQNTSPQYPHGSEQPDVIGDEFGEAEGVVGGLVLVQLLHLVLHLRQLRERPGQGVRCNRSDRFLAELTTSDSFILMVILLTASVALELSDIRVLEKRRSADEESSLPTFIFVIPVRHNDQQAFLQLSESTSQKLRHRRETATSAYPECSSLAAAAR</sequence>
<protein>
    <submittedName>
        <fullName evidence="2">Uncharacterized protein</fullName>
    </submittedName>
</protein>
<reference evidence="2 3" key="1">
    <citation type="submission" date="2019-03" db="EMBL/GenBank/DDBJ databases">
        <title>First draft genome of Liparis tanakae, snailfish: a comprehensive survey of snailfish specific genes.</title>
        <authorList>
            <person name="Kim W."/>
            <person name="Song I."/>
            <person name="Jeong J.-H."/>
            <person name="Kim D."/>
            <person name="Kim S."/>
            <person name="Ryu S."/>
            <person name="Song J.Y."/>
            <person name="Lee S.K."/>
        </authorList>
    </citation>
    <scope>NUCLEOTIDE SEQUENCE [LARGE SCALE GENOMIC DNA]</scope>
    <source>
        <tissue evidence="2">Muscle</tissue>
    </source>
</reference>
<comment type="caution">
    <text evidence="2">The sequence shown here is derived from an EMBL/GenBank/DDBJ whole genome shotgun (WGS) entry which is preliminary data.</text>
</comment>
<dbReference type="AlphaFoldDB" id="A0A4Z2IQQ5"/>
<dbReference type="EMBL" id="SRLO01000060">
    <property type="protein sequence ID" value="TNN79854.1"/>
    <property type="molecule type" value="Genomic_DNA"/>
</dbReference>
<evidence type="ECO:0000256" key="1">
    <source>
        <dbReference type="SAM" id="MobiDB-lite"/>
    </source>
</evidence>
<evidence type="ECO:0000313" key="3">
    <source>
        <dbReference type="Proteomes" id="UP000314294"/>
    </source>
</evidence>
<feature type="region of interest" description="Disordered" evidence="1">
    <location>
        <begin position="27"/>
        <end position="53"/>
    </location>
</feature>
<dbReference type="Proteomes" id="UP000314294">
    <property type="component" value="Unassembled WGS sequence"/>
</dbReference>